<protein>
    <recommendedName>
        <fullName evidence="4">DNA replication checkpoint mediator MRC1 domain-containing protein</fullName>
    </recommendedName>
</protein>
<dbReference type="InParanoid" id="B9R7R9"/>
<dbReference type="AlphaFoldDB" id="B9R7R9"/>
<evidence type="ECO:0000313" key="2">
    <source>
        <dbReference type="EMBL" id="EEF52549.1"/>
    </source>
</evidence>
<feature type="compositionally biased region" description="Polar residues" evidence="1">
    <location>
        <begin position="278"/>
        <end position="298"/>
    </location>
</feature>
<keyword evidence="3" id="KW-1185">Reference proteome</keyword>
<feature type="compositionally biased region" description="Basic and acidic residues" evidence="1">
    <location>
        <begin position="133"/>
        <end position="143"/>
    </location>
</feature>
<dbReference type="FunCoup" id="B9R7R9">
    <property type="interactions" value="561"/>
</dbReference>
<feature type="compositionally biased region" description="Acidic residues" evidence="1">
    <location>
        <begin position="402"/>
        <end position="413"/>
    </location>
</feature>
<feature type="region of interest" description="Disordered" evidence="1">
    <location>
        <begin position="481"/>
        <end position="502"/>
    </location>
</feature>
<dbReference type="KEGG" id="rcu:8288904"/>
<feature type="region of interest" description="Disordered" evidence="1">
    <location>
        <begin position="133"/>
        <end position="200"/>
    </location>
</feature>
<dbReference type="PANTHER" id="PTHR36005:SF1">
    <property type="entry name" value="DNA LIGASE-LIKE PROTEIN"/>
    <property type="match status" value="1"/>
</dbReference>
<sequence>MNSDEEFIMQFSDSEKQPERKLKRLKRATDDVTRDPLPIPSPDDNAPSSFHDVNSKESLDRVEANAQEELEEIDARDKSRFEAFKDLDSGFDSLDVEGSRPGAKRALGFDCAAEDFDVEGGDLTATEVQVENKINHLDGIKEKREKKKNKKKRAKSAGDDGYDENISSAAPNKRRRDKERRERLKDLRSESQKLLRETRDASFKPLPFVQKSVSSVLEKIRQRKHELSRKSVIDVHDTITREVTLDFDFENSPIKDKVTEADNEERTGYSVDGEGSSVARSAQGSREASNNSHKSLTPQMALAEDTKQTFRAPIDDTQDLIFDSQTSEFNDELSDEMPSSPLEDVMAPSFLVMDLKLDSAPPDEFSSDEEENDKENIDPFLRGLVDDLPSSPKGDPVKAFVDDEAEEEDDSDNDLARFKDNEEDEDIMDSEELNEIIATGYEEKPVDNDLRNQLHQKWLEQQDAAGTENLLHRLKCNSKQRQIEEEEDEESEEVEEEFLDDPAEYLGPRNAVRMNLKKAKEMICQMFTDKDVYVSSDDEETEERLAKQNLSDKSEKQAKFLSPAEDEGCRGIFSRIKKLNGVLDTRRRAKISSHFHTLSIGGDKTAPSKSSFLSRRSRNSLPSVHKHGTSTVRSFVFERDDSNSRSAISMSEDSLDARERRAKKTASAKYSSSQVRSSAQNTETKAEKSSGSSLHEILRCQSMQSSSFSHGSMAGQVEAIYASFKLDRSLVKKERGVSIRTA</sequence>
<evidence type="ECO:0008006" key="4">
    <source>
        <dbReference type="Google" id="ProtNLM"/>
    </source>
</evidence>
<feature type="compositionally biased region" description="Low complexity" evidence="1">
    <location>
        <begin position="607"/>
        <end position="623"/>
    </location>
</feature>
<evidence type="ECO:0000313" key="3">
    <source>
        <dbReference type="Proteomes" id="UP000008311"/>
    </source>
</evidence>
<dbReference type="OrthoDB" id="1919305at2759"/>
<organism evidence="2 3">
    <name type="scientific">Ricinus communis</name>
    <name type="common">Castor bean</name>
    <dbReference type="NCBI Taxonomy" id="3988"/>
    <lineage>
        <taxon>Eukaryota</taxon>
        <taxon>Viridiplantae</taxon>
        <taxon>Streptophyta</taxon>
        <taxon>Embryophyta</taxon>
        <taxon>Tracheophyta</taxon>
        <taxon>Spermatophyta</taxon>
        <taxon>Magnoliopsida</taxon>
        <taxon>eudicotyledons</taxon>
        <taxon>Gunneridae</taxon>
        <taxon>Pentapetalae</taxon>
        <taxon>rosids</taxon>
        <taxon>fabids</taxon>
        <taxon>Malpighiales</taxon>
        <taxon>Euphorbiaceae</taxon>
        <taxon>Acalyphoideae</taxon>
        <taxon>Acalypheae</taxon>
        <taxon>Ricinus</taxon>
    </lineage>
</organism>
<dbReference type="STRING" id="3988.B9R7R9"/>
<accession>B9R7R9</accession>
<feature type="compositionally biased region" description="Basic residues" evidence="1">
    <location>
        <begin position="144"/>
        <end position="155"/>
    </location>
</feature>
<name>B9R7R9_RICCO</name>
<gene>
    <name evidence="2" type="ORF">RCOM_1593910</name>
</gene>
<proteinExistence type="predicted"/>
<feature type="region of interest" description="Disordered" evidence="1">
    <location>
        <begin position="256"/>
        <end position="307"/>
    </location>
</feature>
<feature type="region of interest" description="Disordered" evidence="1">
    <location>
        <begin position="357"/>
        <end position="429"/>
    </location>
</feature>
<feature type="region of interest" description="Disordered" evidence="1">
    <location>
        <begin position="646"/>
        <end position="694"/>
    </location>
</feature>
<reference evidence="3" key="1">
    <citation type="journal article" date="2010" name="Nat. Biotechnol.">
        <title>Draft genome sequence of the oilseed species Ricinus communis.</title>
        <authorList>
            <person name="Chan A.P."/>
            <person name="Crabtree J."/>
            <person name="Zhao Q."/>
            <person name="Lorenzi H."/>
            <person name="Orvis J."/>
            <person name="Puiu D."/>
            <person name="Melake-Berhan A."/>
            <person name="Jones K.M."/>
            <person name="Redman J."/>
            <person name="Chen G."/>
            <person name="Cahoon E.B."/>
            <person name="Gedil M."/>
            <person name="Stanke M."/>
            <person name="Haas B.J."/>
            <person name="Wortman J.R."/>
            <person name="Fraser-Liggett C.M."/>
            <person name="Ravel J."/>
            <person name="Rabinowicz P.D."/>
        </authorList>
    </citation>
    <scope>NUCLEOTIDE SEQUENCE [LARGE SCALE GENOMIC DNA]</scope>
    <source>
        <strain evidence="3">cv. Hale</strain>
    </source>
</reference>
<evidence type="ECO:0000256" key="1">
    <source>
        <dbReference type="SAM" id="MobiDB-lite"/>
    </source>
</evidence>
<dbReference type="OMA" id="VQDQVNP"/>
<dbReference type="Proteomes" id="UP000008311">
    <property type="component" value="Unassembled WGS sequence"/>
</dbReference>
<feature type="compositionally biased region" description="Basic and acidic residues" evidence="1">
    <location>
        <begin position="256"/>
        <end position="267"/>
    </location>
</feature>
<dbReference type="PANTHER" id="PTHR36005">
    <property type="entry name" value="DNA LIGASE-LIKE PROTEIN"/>
    <property type="match status" value="1"/>
</dbReference>
<dbReference type="EMBL" id="EQ973772">
    <property type="protein sequence ID" value="EEF52549.1"/>
    <property type="molecule type" value="Genomic_DNA"/>
</dbReference>
<feature type="region of interest" description="Disordered" evidence="1">
    <location>
        <begin position="602"/>
        <end position="626"/>
    </location>
</feature>
<feature type="compositionally biased region" description="Acidic residues" evidence="1">
    <location>
        <begin position="484"/>
        <end position="502"/>
    </location>
</feature>
<feature type="compositionally biased region" description="Basic and acidic residues" evidence="1">
    <location>
        <begin position="53"/>
        <end position="63"/>
    </location>
</feature>
<feature type="region of interest" description="Disordered" evidence="1">
    <location>
        <begin position="1"/>
        <end position="77"/>
    </location>
</feature>
<dbReference type="eggNOG" id="ENOG502QW84">
    <property type="taxonomic scope" value="Eukaryota"/>
</dbReference>
<feature type="compositionally biased region" description="Polar residues" evidence="1">
    <location>
        <begin position="674"/>
        <end position="693"/>
    </location>
</feature>
<feature type="compositionally biased region" description="Basic and acidic residues" evidence="1">
    <location>
        <begin position="179"/>
        <end position="200"/>
    </location>
</feature>